<feature type="transmembrane region" description="Helical" evidence="8">
    <location>
        <begin position="316"/>
        <end position="338"/>
    </location>
</feature>
<evidence type="ECO:0000313" key="11">
    <source>
        <dbReference type="Proteomes" id="UP000243180"/>
    </source>
</evidence>
<dbReference type="OrthoDB" id="9768329at2"/>
<dbReference type="InParanoid" id="A0A1B4XIP4"/>
<feature type="transmembrane region" description="Helical" evidence="8">
    <location>
        <begin position="449"/>
        <end position="471"/>
    </location>
</feature>
<evidence type="ECO:0000256" key="2">
    <source>
        <dbReference type="ARBA" id="ARBA00022475"/>
    </source>
</evidence>
<feature type="transmembrane region" description="Helical" evidence="8">
    <location>
        <begin position="106"/>
        <end position="122"/>
    </location>
</feature>
<protein>
    <submittedName>
        <fullName evidence="10">Oxidoreductase</fullName>
    </submittedName>
</protein>
<dbReference type="EMBL" id="AP014879">
    <property type="protein sequence ID" value="BAV34663.1"/>
    <property type="molecule type" value="Genomic_DNA"/>
</dbReference>
<evidence type="ECO:0000256" key="1">
    <source>
        <dbReference type="ARBA" id="ARBA00004651"/>
    </source>
</evidence>
<evidence type="ECO:0000256" key="6">
    <source>
        <dbReference type="ARBA" id="ARBA00023136"/>
    </source>
</evidence>
<feature type="transmembrane region" description="Helical" evidence="8">
    <location>
        <begin position="6"/>
        <end position="22"/>
    </location>
</feature>
<accession>A0A1B4XIP4</accession>
<feature type="transmembrane region" description="Helical" evidence="8">
    <location>
        <begin position="408"/>
        <end position="428"/>
    </location>
</feature>
<dbReference type="InterPro" id="IPR003918">
    <property type="entry name" value="NADH_UbQ_OxRdtase"/>
</dbReference>
<sequence length="488" mass="52930">MTAVWLVLLIPLAGIGVMALIGHLRAAGWVNVALSAVSFAVSVWLALIVYADGPLLSPSRMLYIDAFNVYLVTLTAFVGLTTAIFSRPYMQHEVETRQIGKGRMRLYHSMYQGFMFAMQAALTTNNVGILWVAMEGATLATVLLVSLYRTPEAVEAAWKYFVLCGVGIAQALFGTVLLFFAAEREVPTRDDALLWNVLYDSAAHLEPTVLTLAFVFLLVGYGTKVGLVPLHNWLPDAHSEGPTPMSAILSGLLLNVALYALVRVKMIVDGALQSGLAGYLMMGFGLLSFMVAGLFLHRQRDIKRMFSYSSIEHMGLMTFAFGIGGPIATFGALLHMTVHSLTKSAIFVTVGHAAQIAGTQSIEKIRGLIRTQPTVGWGLLIGTVAIAGFPPFGVFTSEFLVLIATMKSWPWLTVPLLVGLAIAFAGLFRHIHPMVYGDPPEGQVPVRANMLPVMIQLGFVLWLGIAVPVFLSKWFEQATVLISGSSPL</sequence>
<dbReference type="GO" id="GO:0005886">
    <property type="term" value="C:plasma membrane"/>
    <property type="evidence" value="ECO:0007669"/>
    <property type="project" value="UniProtKB-SubCell"/>
</dbReference>
<feature type="transmembrane region" description="Helical" evidence="8">
    <location>
        <begin position="160"/>
        <end position="182"/>
    </location>
</feature>
<dbReference type="KEGG" id="slim:SCL_2386"/>
<dbReference type="PRINTS" id="PR01437">
    <property type="entry name" value="NUOXDRDTASE4"/>
</dbReference>
<evidence type="ECO:0000256" key="7">
    <source>
        <dbReference type="RuleBase" id="RU000320"/>
    </source>
</evidence>
<evidence type="ECO:0000259" key="9">
    <source>
        <dbReference type="Pfam" id="PF00361"/>
    </source>
</evidence>
<dbReference type="PANTHER" id="PTHR42682:SF5">
    <property type="entry name" value="HYDROGENASE-4 COMPONENT F"/>
    <property type="match status" value="1"/>
</dbReference>
<feature type="transmembrane region" description="Helical" evidence="8">
    <location>
        <begin position="128"/>
        <end position="148"/>
    </location>
</feature>
<dbReference type="InterPro" id="IPR052175">
    <property type="entry name" value="ComplexI-like_HydComp"/>
</dbReference>
<dbReference type="RefSeq" id="WP_096361376.1">
    <property type="nucleotide sequence ID" value="NZ_AP014879.1"/>
</dbReference>
<dbReference type="Proteomes" id="UP000243180">
    <property type="component" value="Chromosome"/>
</dbReference>
<dbReference type="PANTHER" id="PTHR42682">
    <property type="entry name" value="HYDROGENASE-4 COMPONENT F"/>
    <property type="match status" value="1"/>
</dbReference>
<evidence type="ECO:0000256" key="8">
    <source>
        <dbReference type="SAM" id="Phobius"/>
    </source>
</evidence>
<dbReference type="AlphaFoldDB" id="A0A1B4XIP4"/>
<feature type="transmembrane region" description="Helical" evidence="8">
    <location>
        <begin position="202"/>
        <end position="223"/>
    </location>
</feature>
<feature type="transmembrane region" description="Helical" evidence="8">
    <location>
        <begin position="276"/>
        <end position="296"/>
    </location>
</feature>
<evidence type="ECO:0000256" key="5">
    <source>
        <dbReference type="ARBA" id="ARBA00023002"/>
    </source>
</evidence>
<dbReference type="GO" id="GO:0016491">
    <property type="term" value="F:oxidoreductase activity"/>
    <property type="evidence" value="ECO:0007669"/>
    <property type="project" value="UniProtKB-KW"/>
</dbReference>
<evidence type="ECO:0000256" key="3">
    <source>
        <dbReference type="ARBA" id="ARBA00022692"/>
    </source>
</evidence>
<gene>
    <name evidence="10" type="ORF">SCL_2386</name>
</gene>
<feature type="transmembrane region" description="Helical" evidence="8">
    <location>
        <begin position="62"/>
        <end position="85"/>
    </location>
</feature>
<feature type="transmembrane region" description="Helical" evidence="8">
    <location>
        <begin position="244"/>
        <end position="264"/>
    </location>
</feature>
<dbReference type="InterPro" id="IPR001750">
    <property type="entry name" value="ND/Mrp_TM"/>
</dbReference>
<keyword evidence="11" id="KW-1185">Reference proteome</keyword>
<evidence type="ECO:0000256" key="4">
    <source>
        <dbReference type="ARBA" id="ARBA00022989"/>
    </source>
</evidence>
<name>A0A1B4XIP4_9GAMM</name>
<feature type="transmembrane region" description="Helical" evidence="8">
    <location>
        <begin position="374"/>
        <end position="396"/>
    </location>
</feature>
<feature type="transmembrane region" description="Helical" evidence="8">
    <location>
        <begin position="29"/>
        <end position="50"/>
    </location>
</feature>
<dbReference type="NCBIfam" id="NF005045">
    <property type="entry name" value="PRK06458.1-5"/>
    <property type="match status" value="1"/>
</dbReference>
<organism evidence="10 11">
    <name type="scientific">Sulfuricaulis limicola</name>
    <dbReference type="NCBI Taxonomy" id="1620215"/>
    <lineage>
        <taxon>Bacteria</taxon>
        <taxon>Pseudomonadati</taxon>
        <taxon>Pseudomonadota</taxon>
        <taxon>Gammaproteobacteria</taxon>
        <taxon>Acidiferrobacterales</taxon>
        <taxon>Acidiferrobacteraceae</taxon>
        <taxon>Sulfuricaulis</taxon>
    </lineage>
</organism>
<feature type="domain" description="NADH:quinone oxidoreductase/Mrp antiporter transmembrane" evidence="9">
    <location>
        <begin position="125"/>
        <end position="416"/>
    </location>
</feature>
<keyword evidence="3 7" id="KW-0812">Transmembrane</keyword>
<dbReference type="Pfam" id="PF00361">
    <property type="entry name" value="Proton_antipo_M"/>
    <property type="match status" value="1"/>
</dbReference>
<keyword evidence="5" id="KW-0560">Oxidoreductase</keyword>
<dbReference type="GO" id="GO:0042773">
    <property type="term" value="P:ATP synthesis coupled electron transport"/>
    <property type="evidence" value="ECO:0007669"/>
    <property type="project" value="InterPro"/>
</dbReference>
<dbReference type="GO" id="GO:0008137">
    <property type="term" value="F:NADH dehydrogenase (ubiquinone) activity"/>
    <property type="evidence" value="ECO:0007669"/>
    <property type="project" value="InterPro"/>
</dbReference>
<keyword evidence="2" id="KW-1003">Cell membrane</keyword>
<dbReference type="NCBIfam" id="NF005043">
    <property type="entry name" value="PRK06458.1-3"/>
    <property type="match status" value="1"/>
</dbReference>
<reference evidence="10 11" key="1">
    <citation type="submission" date="2015-05" db="EMBL/GenBank/DDBJ databases">
        <title>Complete genome sequence of a sulfur-oxidizing gammaproteobacterium strain HA5.</title>
        <authorList>
            <person name="Miura A."/>
            <person name="Kojima H."/>
            <person name="Fukui M."/>
        </authorList>
    </citation>
    <scope>NUCLEOTIDE SEQUENCE [LARGE SCALE GENOMIC DNA]</scope>
    <source>
        <strain evidence="10 11">HA5</strain>
    </source>
</reference>
<keyword evidence="4 8" id="KW-1133">Transmembrane helix</keyword>
<proteinExistence type="predicted"/>
<dbReference type="FunCoup" id="A0A1B4XIP4">
    <property type="interactions" value="18"/>
</dbReference>
<evidence type="ECO:0000313" key="10">
    <source>
        <dbReference type="EMBL" id="BAV34663.1"/>
    </source>
</evidence>
<keyword evidence="6 8" id="KW-0472">Membrane</keyword>
<comment type="subcellular location">
    <subcellularLocation>
        <location evidence="1">Cell membrane</location>
        <topology evidence="1">Multi-pass membrane protein</topology>
    </subcellularLocation>
    <subcellularLocation>
        <location evidence="7">Membrane</location>
        <topology evidence="7">Multi-pass membrane protein</topology>
    </subcellularLocation>
</comment>